<name>A0ABR4WE12_9GAMM</name>
<sequence length="143" mass="15984">MQELEFSAERYIDHLMACDKQAEVWSRLKLCEGEVLVLASASLEPLVAALASRLGCLYVASKLECNADRYSGRLLMDVTGKKIDFLSACIKGFSLGEVSTVVSDNLTDEPLLSLADKPVVVLNRSKDRLRWKGLEAEYLEVWR</sequence>
<reference evidence="1 2" key="1">
    <citation type="submission" date="2012-09" db="EMBL/GenBank/DDBJ databases">
        <title>Genome Sequence of alkane-degrading Bacterium Alcanivorax jadensis T9.</title>
        <authorList>
            <person name="Lai Q."/>
            <person name="Shao Z."/>
        </authorList>
    </citation>
    <scope>NUCLEOTIDE SEQUENCE [LARGE SCALE GENOMIC DNA]</scope>
    <source>
        <strain evidence="1 2">T9</strain>
    </source>
</reference>
<dbReference type="Gene3D" id="3.40.50.1000">
    <property type="entry name" value="HAD superfamily/HAD-like"/>
    <property type="match status" value="1"/>
</dbReference>
<proteinExistence type="predicted"/>
<organism evidence="1 2">
    <name type="scientific">Alcanivorax jadensis T9</name>
    <dbReference type="NCBI Taxonomy" id="1177181"/>
    <lineage>
        <taxon>Bacteria</taxon>
        <taxon>Pseudomonadati</taxon>
        <taxon>Pseudomonadota</taxon>
        <taxon>Gammaproteobacteria</taxon>
        <taxon>Oceanospirillales</taxon>
        <taxon>Alcanivoracaceae</taxon>
        <taxon>Alcanivorax</taxon>
    </lineage>
</organism>
<dbReference type="InterPro" id="IPR023214">
    <property type="entry name" value="HAD_sf"/>
</dbReference>
<gene>
    <name evidence="1" type="ORF">T9A_01638</name>
</gene>
<keyword evidence="2" id="KW-1185">Reference proteome</keyword>
<evidence type="ECO:0008006" key="3">
    <source>
        <dbReference type="Google" id="ProtNLM"/>
    </source>
</evidence>
<evidence type="ECO:0000313" key="2">
    <source>
        <dbReference type="Proteomes" id="UP000029443"/>
    </source>
</evidence>
<dbReference type="EMBL" id="ARXU01000005">
    <property type="protein sequence ID" value="KGD61189.1"/>
    <property type="molecule type" value="Genomic_DNA"/>
</dbReference>
<dbReference type="Proteomes" id="UP000029443">
    <property type="component" value="Unassembled WGS sequence"/>
</dbReference>
<evidence type="ECO:0000313" key="1">
    <source>
        <dbReference type="EMBL" id="KGD61189.1"/>
    </source>
</evidence>
<protein>
    <recommendedName>
        <fullName evidence="3">Haloacid dehalogenase-like hydrolase</fullName>
    </recommendedName>
</protein>
<comment type="caution">
    <text evidence="1">The sequence shown here is derived from an EMBL/GenBank/DDBJ whole genome shotgun (WGS) entry which is preliminary data.</text>
</comment>
<accession>A0ABR4WE12</accession>